<keyword evidence="3" id="KW-1185">Reference proteome</keyword>
<accession>A0A835NRL8</accession>
<sequence>MAKSFKNPFCCAAKLGAHALHARRSELQHMEQHGVLAARSQQIEIHLSADTSPIKRFREPKHERRPWRICGSRLA</sequence>
<dbReference type="AlphaFoldDB" id="A0A835NRL8"/>
<comment type="caution">
    <text evidence="1">The sequence shown here is derived from an EMBL/GenBank/DDBJ whole genome shotgun (WGS) entry which is preliminary data.</text>
</comment>
<dbReference type="OrthoDB" id="431202at2759"/>
<evidence type="ECO:0000313" key="1">
    <source>
        <dbReference type="EMBL" id="KAG0120913.1"/>
    </source>
</evidence>
<evidence type="ECO:0000313" key="2">
    <source>
        <dbReference type="EMBL" id="KAI1234381.1"/>
    </source>
</evidence>
<dbReference type="EMBL" id="JADDUC010000057">
    <property type="protein sequence ID" value="KAG0120913.1"/>
    <property type="molecule type" value="Genomic_DNA"/>
</dbReference>
<protein>
    <submittedName>
        <fullName evidence="1">Uncharacterized protein</fullName>
    </submittedName>
</protein>
<gene>
    <name evidence="2" type="ORF">IHE44_0003427</name>
    <name evidence="1" type="ORF">IHE44_011849</name>
</gene>
<dbReference type="EMBL" id="JADDUC020000015">
    <property type="protein sequence ID" value="KAI1234381.1"/>
    <property type="molecule type" value="Genomic_DNA"/>
</dbReference>
<name>A0A835NRL8_9PASS</name>
<organism evidence="1">
    <name type="scientific">Lamprotornis superbus</name>
    <dbReference type="NCBI Taxonomy" id="245042"/>
    <lineage>
        <taxon>Eukaryota</taxon>
        <taxon>Metazoa</taxon>
        <taxon>Chordata</taxon>
        <taxon>Craniata</taxon>
        <taxon>Vertebrata</taxon>
        <taxon>Euteleostomi</taxon>
        <taxon>Archelosauria</taxon>
        <taxon>Archosauria</taxon>
        <taxon>Dinosauria</taxon>
        <taxon>Saurischia</taxon>
        <taxon>Theropoda</taxon>
        <taxon>Coelurosauria</taxon>
        <taxon>Aves</taxon>
        <taxon>Neognathae</taxon>
        <taxon>Neoaves</taxon>
        <taxon>Telluraves</taxon>
        <taxon>Australaves</taxon>
        <taxon>Passeriformes</taxon>
        <taxon>Sturnidae</taxon>
        <taxon>Lamprotornis</taxon>
    </lineage>
</organism>
<reference evidence="2" key="3">
    <citation type="submission" date="2022-01" db="EMBL/GenBank/DDBJ databases">
        <authorList>
            <person name="Rubenstein D.R."/>
        </authorList>
    </citation>
    <scope>NUCLEOTIDE SEQUENCE</scope>
    <source>
        <strain evidence="2">SS15</strain>
        <tissue evidence="2">Liver</tissue>
    </source>
</reference>
<reference evidence="1" key="1">
    <citation type="submission" date="2020-10" db="EMBL/GenBank/DDBJ databases">
        <title>Feather gene expression reveals the developmental basis of iridescence in African starlings.</title>
        <authorList>
            <person name="Rubenstein D.R."/>
        </authorList>
    </citation>
    <scope>NUCLEOTIDE SEQUENCE</scope>
    <source>
        <strain evidence="1">SS15</strain>
        <tissue evidence="1">Liver</tissue>
    </source>
</reference>
<reference evidence="2 3" key="2">
    <citation type="journal article" date="2021" name="J. Hered.">
        <title>Feather Gene Expression Elucidates the Developmental Basis of Plumage Iridescence in African Starlings.</title>
        <authorList>
            <person name="Rubenstein D.R."/>
            <person name="Corvelo A."/>
            <person name="MacManes M.D."/>
            <person name="Maia R."/>
            <person name="Narzisi G."/>
            <person name="Rousaki A."/>
            <person name="Vandenabeele P."/>
            <person name="Shawkey M.D."/>
            <person name="Solomon J."/>
        </authorList>
    </citation>
    <scope>NUCLEOTIDE SEQUENCE [LARGE SCALE GENOMIC DNA]</scope>
    <source>
        <strain evidence="2">SS15</strain>
    </source>
</reference>
<evidence type="ECO:0000313" key="3">
    <source>
        <dbReference type="Proteomes" id="UP000618051"/>
    </source>
</evidence>
<proteinExistence type="predicted"/>
<dbReference type="Proteomes" id="UP000618051">
    <property type="component" value="Unassembled WGS sequence"/>
</dbReference>